<name>A0A8H7DXD7_9EURO</name>
<dbReference type="GO" id="GO:0016985">
    <property type="term" value="F:mannan endo-1,4-beta-mannosidase activity"/>
    <property type="evidence" value="ECO:0007669"/>
    <property type="project" value="UniProtKB-EC"/>
</dbReference>
<dbReference type="AlphaFoldDB" id="A0A8H7DXD7"/>
<dbReference type="EMBL" id="JAACFV010000212">
    <property type="protein sequence ID" value="KAF7502869.1"/>
    <property type="molecule type" value="Genomic_DNA"/>
</dbReference>
<dbReference type="Pfam" id="PF26410">
    <property type="entry name" value="GH5_mannosidase"/>
    <property type="match status" value="1"/>
</dbReference>
<evidence type="ECO:0000256" key="1">
    <source>
        <dbReference type="ARBA" id="ARBA00001678"/>
    </source>
</evidence>
<evidence type="ECO:0000256" key="2">
    <source>
        <dbReference type="ARBA" id="ARBA00005641"/>
    </source>
</evidence>
<keyword evidence="9" id="KW-1185">Reference proteome</keyword>
<keyword evidence="5" id="KW-0326">Glycosidase</keyword>
<dbReference type="OrthoDB" id="406631at2759"/>
<dbReference type="PANTHER" id="PTHR31451">
    <property type="match status" value="1"/>
</dbReference>
<evidence type="ECO:0000256" key="5">
    <source>
        <dbReference type="ARBA" id="ARBA00023295"/>
    </source>
</evidence>
<proteinExistence type="inferred from homology"/>
<comment type="caution">
    <text evidence="8">The sequence shown here is derived from an EMBL/GenBank/DDBJ whole genome shotgun (WGS) entry which is preliminary data.</text>
</comment>
<dbReference type="InterPro" id="IPR001547">
    <property type="entry name" value="Glyco_hydro_5"/>
</dbReference>
<comment type="similarity">
    <text evidence="2">Belongs to the glycosyl hydrolase 5 (cellulase A) family.</text>
</comment>
<sequence length="501" mass="56062">MTSICLAILLPLALVFSPASTARPSQAKPSYENGGIDANDFVYADNLRLYDGAGVHYLTGLNYWSCMNLGADDSVGGNYSRLVTELDQMAANGINHLRVMASSEGASTPQPFRMNPPLMPAPGQYNEEIFVGLDTCLAEMAKRGMRATMTLNNEWQWSGGFSQYVSWANYDAEIPYPPSWNLSAPPQRSNPSSGWGNYTVIGVDAAPWSNYTDFANRFYTDTQAQTWYRGHIDAVVNRINSVNGRKYNEDATIMAWQLANEPQPAVVPEEFLGPYGLELPSAPEDPLIPWVRETSQYIKSLAPKQLVSVGFEGKQGKWYWQAVHNFSTVDYGTSHCWVQNWGIYDMLNSSISNIENAKNFARDYVANTSEWAVEIGKPIFLEEFGMARNNWENEGKEYTYLSSASTSNKDGFFQTIIGAAVAKFKDPQAAYVGTCPWAYGGVYRPETQQADQFGMVWASDPPHESPGWYDLYDTDETMNIIYRQQQEIEAFLDGEQGEQNL</sequence>
<evidence type="ECO:0000256" key="3">
    <source>
        <dbReference type="ARBA" id="ARBA00012706"/>
    </source>
</evidence>
<dbReference type="PANTHER" id="PTHR31451:SF40">
    <property type="entry name" value="GLYCOSIDE HYDROLASE FAMILY 5 DOMAIN-CONTAINING PROTEIN"/>
    <property type="match status" value="1"/>
</dbReference>
<evidence type="ECO:0000256" key="4">
    <source>
        <dbReference type="ARBA" id="ARBA00022801"/>
    </source>
</evidence>
<dbReference type="EC" id="3.2.1.78" evidence="3"/>
<evidence type="ECO:0000259" key="7">
    <source>
        <dbReference type="Pfam" id="PF26410"/>
    </source>
</evidence>
<dbReference type="Proteomes" id="UP000606974">
    <property type="component" value="Unassembled WGS sequence"/>
</dbReference>
<feature type="signal peptide" evidence="6">
    <location>
        <begin position="1"/>
        <end position="21"/>
    </location>
</feature>
<dbReference type="InterPro" id="IPR045053">
    <property type="entry name" value="MAN-like"/>
</dbReference>
<protein>
    <recommendedName>
        <fullName evidence="3">mannan endo-1,4-beta-mannosidase</fullName>
        <ecNumber evidence="3">3.2.1.78</ecNumber>
    </recommendedName>
</protein>
<reference evidence="8" key="1">
    <citation type="submission" date="2020-02" db="EMBL/GenBank/DDBJ databases">
        <authorList>
            <person name="Palmer J.M."/>
        </authorList>
    </citation>
    <scope>NUCLEOTIDE SEQUENCE</scope>
    <source>
        <strain evidence="8">EPUS1.4</strain>
        <tissue evidence="8">Thallus</tissue>
    </source>
</reference>
<keyword evidence="6" id="KW-0732">Signal</keyword>
<dbReference type="SUPFAM" id="SSF51445">
    <property type="entry name" value="(Trans)glycosidases"/>
    <property type="match status" value="1"/>
</dbReference>
<organism evidence="8 9">
    <name type="scientific">Endocarpon pusillum</name>
    <dbReference type="NCBI Taxonomy" id="364733"/>
    <lineage>
        <taxon>Eukaryota</taxon>
        <taxon>Fungi</taxon>
        <taxon>Dikarya</taxon>
        <taxon>Ascomycota</taxon>
        <taxon>Pezizomycotina</taxon>
        <taxon>Eurotiomycetes</taxon>
        <taxon>Chaetothyriomycetidae</taxon>
        <taxon>Verrucariales</taxon>
        <taxon>Verrucariaceae</taxon>
        <taxon>Endocarpon</taxon>
    </lineage>
</organism>
<evidence type="ECO:0000313" key="8">
    <source>
        <dbReference type="EMBL" id="KAF7502869.1"/>
    </source>
</evidence>
<keyword evidence="4" id="KW-0378">Hydrolase</keyword>
<evidence type="ECO:0000313" key="9">
    <source>
        <dbReference type="Proteomes" id="UP000606974"/>
    </source>
</evidence>
<dbReference type="InterPro" id="IPR017853">
    <property type="entry name" value="GH"/>
</dbReference>
<gene>
    <name evidence="8" type="ORF">GJ744_004964</name>
</gene>
<dbReference type="FunFam" id="3.20.20.80:FF:000299">
    <property type="entry name" value="Uncharacterized protein"/>
    <property type="match status" value="1"/>
</dbReference>
<evidence type="ECO:0000256" key="6">
    <source>
        <dbReference type="SAM" id="SignalP"/>
    </source>
</evidence>
<accession>A0A8H7DXD7</accession>
<dbReference type="Gene3D" id="3.20.20.80">
    <property type="entry name" value="Glycosidases"/>
    <property type="match status" value="1"/>
</dbReference>
<feature type="chain" id="PRO_5034261665" description="mannan endo-1,4-beta-mannosidase" evidence="6">
    <location>
        <begin position="22"/>
        <end position="501"/>
    </location>
</feature>
<feature type="domain" description="Glycoside hydrolase family 5" evidence="7">
    <location>
        <begin position="40"/>
        <end position="489"/>
    </location>
</feature>
<comment type="catalytic activity">
    <reaction evidence="1">
        <text>Random hydrolysis of (1-&gt;4)-beta-D-mannosidic linkages in mannans, galactomannans and glucomannans.</text>
        <dbReference type="EC" id="3.2.1.78"/>
    </reaction>
</comment>